<organism evidence="2 3">
    <name type="scientific">Arthrobacter liuii</name>
    <dbReference type="NCBI Taxonomy" id="1476996"/>
    <lineage>
        <taxon>Bacteria</taxon>
        <taxon>Bacillati</taxon>
        <taxon>Actinomycetota</taxon>
        <taxon>Actinomycetes</taxon>
        <taxon>Micrococcales</taxon>
        <taxon>Micrococcaceae</taxon>
        <taxon>Arthrobacter</taxon>
    </lineage>
</organism>
<dbReference type="InterPro" id="IPR053737">
    <property type="entry name" value="Type_II_TA_Toxin"/>
</dbReference>
<reference evidence="3" key="1">
    <citation type="journal article" date="2019" name="Int. J. Syst. Evol. Microbiol.">
        <title>The Global Catalogue of Microorganisms (GCM) 10K type strain sequencing project: providing services to taxonomists for standard genome sequencing and annotation.</title>
        <authorList>
            <consortium name="The Broad Institute Genomics Platform"/>
            <consortium name="The Broad Institute Genome Sequencing Center for Infectious Disease"/>
            <person name="Wu L."/>
            <person name="Ma J."/>
        </authorList>
    </citation>
    <scope>NUCLEOTIDE SEQUENCE [LARGE SCALE GENOMIC DNA]</scope>
    <source>
        <strain evidence="3">CGMCC 1.12778</strain>
    </source>
</reference>
<dbReference type="InterPro" id="IPR006440">
    <property type="entry name" value="Doc"/>
</dbReference>
<evidence type="ECO:0000313" key="3">
    <source>
        <dbReference type="Proteomes" id="UP000643279"/>
    </source>
</evidence>
<dbReference type="PROSITE" id="PS51459">
    <property type="entry name" value="FIDO"/>
    <property type="match status" value="1"/>
</dbReference>
<dbReference type="EMBL" id="BMFW01000070">
    <property type="protein sequence ID" value="GGI03255.1"/>
    <property type="molecule type" value="Genomic_DNA"/>
</dbReference>
<proteinExistence type="predicted"/>
<dbReference type="NCBIfam" id="TIGR01550">
    <property type="entry name" value="DOC_P1"/>
    <property type="match status" value="1"/>
</dbReference>
<dbReference type="Proteomes" id="UP000643279">
    <property type="component" value="Unassembled WGS sequence"/>
</dbReference>
<evidence type="ECO:0000313" key="2">
    <source>
        <dbReference type="EMBL" id="GGI03255.1"/>
    </source>
</evidence>
<dbReference type="PANTHER" id="PTHR39426">
    <property type="entry name" value="HOMOLOGY TO DEATH-ON-CURING PROTEIN OF PHAGE P1"/>
    <property type="match status" value="1"/>
</dbReference>
<dbReference type="InterPro" id="IPR003812">
    <property type="entry name" value="Fido"/>
</dbReference>
<keyword evidence="3" id="KW-1185">Reference proteome</keyword>
<dbReference type="PANTHER" id="PTHR39426:SF1">
    <property type="entry name" value="HOMOLOGY TO DEATH-ON-CURING PROTEIN OF PHAGE P1"/>
    <property type="match status" value="1"/>
</dbReference>
<comment type="caution">
    <text evidence="2">The sequence shown here is derived from an EMBL/GenBank/DDBJ whole genome shotgun (WGS) entry which is preliminary data.</text>
</comment>
<evidence type="ECO:0000259" key="1">
    <source>
        <dbReference type="PROSITE" id="PS51459"/>
    </source>
</evidence>
<dbReference type="RefSeq" id="WP_188573879.1">
    <property type="nucleotide sequence ID" value="NZ_BMFW01000070.1"/>
</dbReference>
<gene>
    <name evidence="2" type="primary">doc</name>
    <name evidence="2" type="ORF">GCM10007170_46800</name>
</gene>
<protein>
    <submittedName>
        <fullName evidence="2">Toxin Doc</fullName>
    </submittedName>
</protein>
<accession>A0ABQ2B1W3</accession>
<dbReference type="Pfam" id="PF02661">
    <property type="entry name" value="Fic"/>
    <property type="match status" value="1"/>
</dbReference>
<dbReference type="Gene3D" id="1.20.120.1870">
    <property type="entry name" value="Fic/DOC protein, Fido domain"/>
    <property type="match status" value="1"/>
</dbReference>
<sequence>MTVFLELDEAMTLVARMGFHVRDAGLLGSALARPATTVMGQPAYPTLPLQAAALLESAARNHPLIDGNKRTAWVLVVVFLAMNGAEHDMAPHQVFDLVVGVADGSIELGKSAETLGAHLRPAST</sequence>
<feature type="domain" description="Fido" evidence="1">
    <location>
        <begin position="1"/>
        <end position="121"/>
    </location>
</feature>
<name>A0ABQ2B1W3_9MICC</name>